<evidence type="ECO:0000256" key="3">
    <source>
        <dbReference type="ARBA" id="ARBA00022448"/>
    </source>
</evidence>
<evidence type="ECO:0000256" key="4">
    <source>
        <dbReference type="ARBA" id="ARBA00022729"/>
    </source>
</evidence>
<dbReference type="GO" id="GO:1901678">
    <property type="term" value="P:iron coordination entity transport"/>
    <property type="evidence" value="ECO:0007669"/>
    <property type="project" value="UniProtKB-ARBA"/>
</dbReference>
<dbReference type="Pfam" id="PF01497">
    <property type="entry name" value="Peripla_BP_2"/>
    <property type="match status" value="1"/>
</dbReference>
<keyword evidence="4 5" id="KW-0732">Signal</keyword>
<evidence type="ECO:0000256" key="2">
    <source>
        <dbReference type="ARBA" id="ARBA00008814"/>
    </source>
</evidence>
<dbReference type="GO" id="GO:0030288">
    <property type="term" value="C:outer membrane-bounded periplasmic space"/>
    <property type="evidence" value="ECO:0007669"/>
    <property type="project" value="TreeGrafter"/>
</dbReference>
<dbReference type="InterPro" id="IPR051313">
    <property type="entry name" value="Bact_iron-sidero_bind"/>
</dbReference>
<dbReference type="PROSITE" id="PS50983">
    <property type="entry name" value="FE_B12_PBP"/>
    <property type="match status" value="1"/>
</dbReference>
<comment type="similarity">
    <text evidence="2">Belongs to the bacterial solute-binding protein 8 family.</text>
</comment>
<proteinExistence type="inferred from homology"/>
<feature type="signal peptide" evidence="5">
    <location>
        <begin position="1"/>
        <end position="21"/>
    </location>
</feature>
<dbReference type="OrthoDB" id="26763at2"/>
<keyword evidence="8" id="KW-1185">Reference proteome</keyword>
<feature type="domain" description="Fe/B12 periplasmic-binding" evidence="6">
    <location>
        <begin position="69"/>
        <end position="328"/>
    </location>
</feature>
<dbReference type="PANTHER" id="PTHR30532:SF10">
    <property type="entry name" value="IRON-UPTAKE SYSTEM-BINDING PROTEIN"/>
    <property type="match status" value="1"/>
</dbReference>
<organism evidence="7 8">
    <name type="scientific">Paenibacillus anaericanus</name>
    <dbReference type="NCBI Taxonomy" id="170367"/>
    <lineage>
        <taxon>Bacteria</taxon>
        <taxon>Bacillati</taxon>
        <taxon>Bacillota</taxon>
        <taxon>Bacilli</taxon>
        <taxon>Bacillales</taxon>
        <taxon>Paenibacillaceae</taxon>
        <taxon>Paenibacillus</taxon>
    </lineage>
</organism>
<name>A0A3S1K8E2_9BACL</name>
<dbReference type="AlphaFoldDB" id="A0A3S1K8E2"/>
<accession>A0A3S1K8E2</accession>
<evidence type="ECO:0000256" key="5">
    <source>
        <dbReference type="SAM" id="SignalP"/>
    </source>
</evidence>
<comment type="subcellular location">
    <subcellularLocation>
        <location evidence="1">Cell envelope</location>
    </subcellularLocation>
</comment>
<evidence type="ECO:0000313" key="7">
    <source>
        <dbReference type="EMBL" id="RUT46210.1"/>
    </source>
</evidence>
<dbReference type="PANTHER" id="PTHR30532">
    <property type="entry name" value="IRON III DICITRATE-BINDING PERIPLASMIC PROTEIN"/>
    <property type="match status" value="1"/>
</dbReference>
<reference evidence="7 8" key="1">
    <citation type="submission" date="2018-12" db="EMBL/GenBank/DDBJ databases">
        <authorList>
            <person name="Sun L."/>
            <person name="Chen Z."/>
        </authorList>
    </citation>
    <scope>NUCLEOTIDE SEQUENCE [LARGE SCALE GENOMIC DNA]</scope>
    <source>
        <strain evidence="7 8">DSM 15890</strain>
    </source>
</reference>
<protein>
    <submittedName>
        <fullName evidence="7">Iron-uptake system-binding protein</fullName>
    </submittedName>
</protein>
<dbReference type="InterPro" id="IPR002491">
    <property type="entry name" value="ABC_transptr_periplasmic_BD"/>
</dbReference>
<keyword evidence="3" id="KW-0813">Transport</keyword>
<evidence type="ECO:0000256" key="1">
    <source>
        <dbReference type="ARBA" id="ARBA00004196"/>
    </source>
</evidence>
<gene>
    <name evidence="7" type="ORF">EJP82_13920</name>
</gene>
<dbReference type="EMBL" id="RZNY01000010">
    <property type="protein sequence ID" value="RUT46210.1"/>
    <property type="molecule type" value="Genomic_DNA"/>
</dbReference>
<dbReference type="Proteomes" id="UP000279446">
    <property type="component" value="Unassembled WGS sequence"/>
</dbReference>
<sequence length="328" mass="34949">MKRLFIAGTTVLLAMSLAACGSDNKNEANVAPTEPATVAVDKPAVETTSSEQTITYLGKDYTLPAQVNNIVAASLESMEDAAILGVKPVGVLSIANAIPTYLEKELAGAALIGDKFAPNNEAILGLNPDVILGSSKFGDEVAGALNKIQTMIPYSHISTNWKDNLNLLAQLTGKEAQASTIIADYDTKAAEAKLKISESLKDKKVVILRIREGSICVYPAGVYLNPILYDDLGVTIPDVIAKTEAQAELSLEGLADLNPDYIFLQFETSENTDAPKALEKLLDNAIFKSTEAAKNNHVFVNAIDPLAQGGTAWSKVKFLDAAIENLLK</sequence>
<evidence type="ECO:0000313" key="8">
    <source>
        <dbReference type="Proteomes" id="UP000279446"/>
    </source>
</evidence>
<comment type="caution">
    <text evidence="7">The sequence shown here is derived from an EMBL/GenBank/DDBJ whole genome shotgun (WGS) entry which is preliminary data.</text>
</comment>
<dbReference type="SUPFAM" id="SSF53807">
    <property type="entry name" value="Helical backbone' metal receptor"/>
    <property type="match status" value="1"/>
</dbReference>
<feature type="chain" id="PRO_5038991687" evidence="5">
    <location>
        <begin position="22"/>
        <end position="328"/>
    </location>
</feature>
<dbReference type="RefSeq" id="WP_127192665.1">
    <property type="nucleotide sequence ID" value="NZ_RZNY01000010.1"/>
</dbReference>
<evidence type="ECO:0000259" key="6">
    <source>
        <dbReference type="PROSITE" id="PS50983"/>
    </source>
</evidence>
<dbReference type="PROSITE" id="PS51257">
    <property type="entry name" value="PROKAR_LIPOPROTEIN"/>
    <property type="match status" value="1"/>
</dbReference>
<dbReference type="Gene3D" id="3.40.50.1980">
    <property type="entry name" value="Nitrogenase molybdenum iron protein domain"/>
    <property type="match status" value="2"/>
</dbReference>